<dbReference type="InterPro" id="IPR001294">
    <property type="entry name" value="Phytochrome"/>
</dbReference>
<keyword evidence="10 16" id="KW-0067">ATP-binding</keyword>
<dbReference type="Gene3D" id="3.30.450.40">
    <property type="match status" value="1"/>
</dbReference>
<dbReference type="Pfam" id="PF08446">
    <property type="entry name" value="PAS_2"/>
    <property type="match status" value="1"/>
</dbReference>
<dbReference type="EC" id="2.7.13.3" evidence="3"/>
<dbReference type="InterPro" id="IPR005467">
    <property type="entry name" value="His_kinase_dom"/>
</dbReference>
<comment type="similarity">
    <text evidence="2">In the N-terminal section; belongs to the phytochrome family.</text>
</comment>
<evidence type="ECO:0000256" key="7">
    <source>
        <dbReference type="ARBA" id="ARBA00022679"/>
    </source>
</evidence>
<dbReference type="GO" id="GO:0005524">
    <property type="term" value="F:ATP binding"/>
    <property type="evidence" value="ECO:0007669"/>
    <property type="project" value="UniProtKB-KW"/>
</dbReference>
<dbReference type="SMART" id="SM00387">
    <property type="entry name" value="HATPase_c"/>
    <property type="match status" value="1"/>
</dbReference>
<dbReference type="EMBL" id="JBBUKT010000006">
    <property type="protein sequence ID" value="MEK7952210.1"/>
    <property type="molecule type" value="Genomic_DNA"/>
</dbReference>
<dbReference type="InterPro" id="IPR043150">
    <property type="entry name" value="Phytochrome_PHY_sf"/>
</dbReference>
<comment type="catalytic activity">
    <reaction evidence="1">
        <text>ATP + protein L-histidine = ADP + protein N-phospho-L-histidine.</text>
        <dbReference type="EC" id="2.7.13.3"/>
    </reaction>
</comment>
<keyword evidence="6" id="KW-0716">Sensory transduction</keyword>
<evidence type="ECO:0000256" key="10">
    <source>
        <dbReference type="ARBA" id="ARBA00022840"/>
    </source>
</evidence>
<dbReference type="InterPro" id="IPR029016">
    <property type="entry name" value="GAF-like_dom_sf"/>
</dbReference>
<keyword evidence="5" id="KW-0597">Phosphoprotein</keyword>
<dbReference type="Gene3D" id="1.10.287.130">
    <property type="match status" value="1"/>
</dbReference>
<dbReference type="PROSITE" id="PS50046">
    <property type="entry name" value="PHYTOCHROME_2"/>
    <property type="match status" value="1"/>
</dbReference>
<keyword evidence="11" id="KW-0157">Chromophore</keyword>
<dbReference type="SUPFAM" id="SSF55874">
    <property type="entry name" value="ATPase domain of HSP90 chaperone/DNA topoisomerase II/histidine kinase"/>
    <property type="match status" value="1"/>
</dbReference>
<organism evidence="16 17">
    <name type="scientific">Luteolibacter soli</name>
    <dbReference type="NCBI Taxonomy" id="3135280"/>
    <lineage>
        <taxon>Bacteria</taxon>
        <taxon>Pseudomonadati</taxon>
        <taxon>Verrucomicrobiota</taxon>
        <taxon>Verrucomicrobiia</taxon>
        <taxon>Verrucomicrobiales</taxon>
        <taxon>Verrucomicrobiaceae</taxon>
        <taxon>Luteolibacter</taxon>
    </lineage>
</organism>
<dbReference type="SUPFAM" id="SSF47384">
    <property type="entry name" value="Homodimeric domain of signal transducing histidine kinase"/>
    <property type="match status" value="1"/>
</dbReference>
<dbReference type="InterPro" id="IPR036097">
    <property type="entry name" value="HisK_dim/P_sf"/>
</dbReference>
<dbReference type="InterPro" id="IPR003594">
    <property type="entry name" value="HATPase_dom"/>
</dbReference>
<dbReference type="InterPro" id="IPR013515">
    <property type="entry name" value="Phytochrome_cen-reg"/>
</dbReference>
<protein>
    <recommendedName>
        <fullName evidence="3">histidine kinase</fullName>
        <ecNumber evidence="3">2.7.13.3</ecNumber>
    </recommendedName>
</protein>
<dbReference type="InterPro" id="IPR035965">
    <property type="entry name" value="PAS-like_dom_sf"/>
</dbReference>
<keyword evidence="13" id="KW-0675">Receptor</keyword>
<keyword evidence="12" id="KW-0902">Two-component regulatory system</keyword>
<name>A0ABU9AWV3_9BACT</name>
<dbReference type="RefSeq" id="WP_341405968.1">
    <property type="nucleotide sequence ID" value="NZ_JBBUKT010000006.1"/>
</dbReference>
<evidence type="ECO:0000313" key="16">
    <source>
        <dbReference type="EMBL" id="MEK7952210.1"/>
    </source>
</evidence>
<accession>A0ABU9AWV3</accession>
<evidence type="ECO:0000259" key="15">
    <source>
        <dbReference type="PROSITE" id="PS50109"/>
    </source>
</evidence>
<keyword evidence="8" id="KW-0547">Nucleotide-binding</keyword>
<dbReference type="InterPro" id="IPR003661">
    <property type="entry name" value="HisK_dim/P_dom"/>
</dbReference>
<dbReference type="Gene3D" id="3.30.450.270">
    <property type="match status" value="1"/>
</dbReference>
<evidence type="ECO:0000256" key="13">
    <source>
        <dbReference type="ARBA" id="ARBA00023170"/>
    </source>
</evidence>
<reference evidence="16 17" key="1">
    <citation type="submission" date="2024-04" db="EMBL/GenBank/DDBJ databases">
        <title>Luteolibacter sp. isolated from soil.</title>
        <authorList>
            <person name="An J."/>
        </authorList>
    </citation>
    <scope>NUCLEOTIDE SEQUENCE [LARGE SCALE GENOMIC DNA]</scope>
    <source>
        <strain evidence="16 17">Y139</strain>
    </source>
</reference>
<feature type="domain" description="Histidine kinase" evidence="15">
    <location>
        <begin position="526"/>
        <end position="739"/>
    </location>
</feature>
<evidence type="ECO:0000313" key="17">
    <source>
        <dbReference type="Proteomes" id="UP001371305"/>
    </source>
</evidence>
<dbReference type="PROSITE" id="PS50109">
    <property type="entry name" value="HIS_KIN"/>
    <property type="match status" value="1"/>
</dbReference>
<dbReference type="InterPro" id="IPR036890">
    <property type="entry name" value="HATPase_C_sf"/>
</dbReference>
<sequence length="740" mass="81500">MNESPLPNTDDCAREPIHIPGSVQPHGVLFVLETAKLTILQVSANSGILIGREATELPGTRFLQLIPDDAQGAVERLVRDAATTYVNPFRVPVAVGDELKFFDGIVHILETGETVVELERDPESPRDMESTEGLDNYLQIVHRSLAELSGVCHARDIAAVMAREVKGFTGFDRVMIYHFAPDYHGMVIAEAKEPEMEPYLDLHYPASDIPPQARELYLKNPVRLLQDVQAVPVPLVPALHPQTGAPLDMSRAVLRSMSPIHVQYLKNMGVAASLSISLVVDGKLWGLIACHHRTPRFVSYAVRATACLYAIVMSAQLKAKQASLENLRMSSARRMALDLITGLKDYSDPVGSLGGTLPAQRDLFKADGAAILSPQGLRSEGSAPDDLELISLRQQLEKHRNEGILISHEASSLFPSLAEGLPRAAGLVAIHLGEQAWLVLFRDEAIQRVKWAGDPNNAKSRDASGTLSPRSSFAAWQETVRGQSLPWPDSTTQLTTEVRSGILELVRKRNILLERSNQDLRRFAGIIAHEVKNQLQSGIMALSLLESRKEGMDSTVSQLAGLASTSLTNLAKFTNDMLEFSETEMNSNIEDIDFAKMAREVVEQLEASGRTEGAEIQILSLPRIRGPKSQMEHLLSNLVRNALTHARSESKQLRIEIGTRADENGDTVIYVRDDGRGIPPEKRDKIFEYFFSDRANKVKGTGIGLAFCAQVVQRLGHRIWVESEPQAGSTFYFSVSPAND</sequence>
<evidence type="ECO:0000256" key="12">
    <source>
        <dbReference type="ARBA" id="ARBA00023012"/>
    </source>
</evidence>
<evidence type="ECO:0000256" key="4">
    <source>
        <dbReference type="ARBA" id="ARBA00022543"/>
    </source>
</evidence>
<evidence type="ECO:0000256" key="9">
    <source>
        <dbReference type="ARBA" id="ARBA00022777"/>
    </source>
</evidence>
<evidence type="ECO:0000256" key="2">
    <source>
        <dbReference type="ARBA" id="ARBA00006402"/>
    </source>
</evidence>
<dbReference type="PANTHER" id="PTHR43065:SF10">
    <property type="entry name" value="PEROXIDE STRESS-ACTIVATED HISTIDINE KINASE MAK3"/>
    <property type="match status" value="1"/>
</dbReference>
<evidence type="ECO:0000256" key="1">
    <source>
        <dbReference type="ARBA" id="ARBA00000085"/>
    </source>
</evidence>
<evidence type="ECO:0000256" key="8">
    <source>
        <dbReference type="ARBA" id="ARBA00022741"/>
    </source>
</evidence>
<evidence type="ECO:0000259" key="14">
    <source>
        <dbReference type="PROSITE" id="PS50046"/>
    </source>
</evidence>
<feature type="domain" description="Phytochrome chromophore attachment site" evidence="14">
    <location>
        <begin position="153"/>
        <end position="299"/>
    </location>
</feature>
<evidence type="ECO:0000256" key="11">
    <source>
        <dbReference type="ARBA" id="ARBA00022991"/>
    </source>
</evidence>
<dbReference type="CDD" id="cd00075">
    <property type="entry name" value="HATPase"/>
    <property type="match status" value="1"/>
</dbReference>
<comment type="caution">
    <text evidence="16">The sequence shown here is derived from an EMBL/GenBank/DDBJ whole genome shotgun (WGS) entry which is preliminary data.</text>
</comment>
<dbReference type="InterPro" id="IPR016132">
    <property type="entry name" value="Phyto_chromo_attachment"/>
</dbReference>
<gene>
    <name evidence="16" type="ORF">WKV53_16990</name>
</gene>
<dbReference type="Proteomes" id="UP001371305">
    <property type="component" value="Unassembled WGS sequence"/>
</dbReference>
<keyword evidence="4" id="KW-0600">Photoreceptor protein</keyword>
<dbReference type="PANTHER" id="PTHR43065">
    <property type="entry name" value="SENSOR HISTIDINE KINASE"/>
    <property type="match status" value="1"/>
</dbReference>
<evidence type="ECO:0000256" key="6">
    <source>
        <dbReference type="ARBA" id="ARBA00022606"/>
    </source>
</evidence>
<proteinExistence type="inferred from homology"/>
<keyword evidence="7" id="KW-0808">Transferase</keyword>
<dbReference type="SUPFAM" id="SSF55785">
    <property type="entry name" value="PYP-like sensor domain (PAS domain)"/>
    <property type="match status" value="1"/>
</dbReference>
<dbReference type="Pfam" id="PF02518">
    <property type="entry name" value="HATPase_c"/>
    <property type="match status" value="1"/>
</dbReference>
<evidence type="ECO:0000256" key="5">
    <source>
        <dbReference type="ARBA" id="ARBA00022553"/>
    </source>
</evidence>
<dbReference type="Gene3D" id="3.30.565.10">
    <property type="entry name" value="Histidine kinase-like ATPase, C-terminal domain"/>
    <property type="match status" value="1"/>
</dbReference>
<dbReference type="Pfam" id="PF00360">
    <property type="entry name" value="PHY"/>
    <property type="match status" value="1"/>
</dbReference>
<dbReference type="SUPFAM" id="SSF55781">
    <property type="entry name" value="GAF domain-like"/>
    <property type="match status" value="2"/>
</dbReference>
<dbReference type="CDD" id="cd00082">
    <property type="entry name" value="HisKA"/>
    <property type="match status" value="1"/>
</dbReference>
<keyword evidence="17" id="KW-1185">Reference proteome</keyword>
<evidence type="ECO:0000256" key="3">
    <source>
        <dbReference type="ARBA" id="ARBA00012438"/>
    </source>
</evidence>
<dbReference type="InterPro" id="IPR013654">
    <property type="entry name" value="PAS_2"/>
</dbReference>
<dbReference type="InterPro" id="IPR003018">
    <property type="entry name" value="GAF"/>
</dbReference>
<dbReference type="SMART" id="SM00065">
    <property type="entry name" value="GAF"/>
    <property type="match status" value="1"/>
</dbReference>
<dbReference type="Pfam" id="PF01590">
    <property type="entry name" value="GAF"/>
    <property type="match status" value="1"/>
</dbReference>
<dbReference type="Gene3D" id="3.30.450.20">
    <property type="entry name" value="PAS domain"/>
    <property type="match status" value="1"/>
</dbReference>
<dbReference type="PRINTS" id="PR01033">
    <property type="entry name" value="PHYTOCHROME"/>
</dbReference>
<keyword evidence="9" id="KW-0418">Kinase</keyword>